<dbReference type="Proteomes" id="UP000515135">
    <property type="component" value="Unplaced"/>
</dbReference>
<dbReference type="SMART" id="SM00460">
    <property type="entry name" value="TGc"/>
    <property type="match status" value="1"/>
</dbReference>
<dbReference type="InterPro" id="IPR023608">
    <property type="entry name" value="Transglutaminase_animal"/>
</dbReference>
<proteinExistence type="inferred from homology"/>
<dbReference type="Gene3D" id="3.90.260.10">
    <property type="entry name" value="Transglutaminase-like"/>
    <property type="match status" value="1"/>
</dbReference>
<dbReference type="GeneID" id="109464530"/>
<dbReference type="InterPro" id="IPR036985">
    <property type="entry name" value="Transglutaminase-like_sf"/>
</dbReference>
<dbReference type="RefSeq" id="XP_019617098.1">
    <property type="nucleotide sequence ID" value="XM_019761539.1"/>
</dbReference>
<evidence type="ECO:0000256" key="1">
    <source>
        <dbReference type="ARBA" id="ARBA00005968"/>
    </source>
</evidence>
<feature type="domain" description="Transglutaminase-like" evidence="4">
    <location>
        <begin position="309"/>
        <end position="402"/>
    </location>
</feature>
<comment type="cofactor">
    <cofactor evidence="3">
        <name>Ca(2+)</name>
        <dbReference type="ChEBI" id="CHEBI:29108"/>
    </cofactor>
    <text evidence="3">Binds 1 Ca(2+) ion per subunit.</text>
</comment>
<evidence type="ECO:0000313" key="6">
    <source>
        <dbReference type="RefSeq" id="XP_019617098.1"/>
    </source>
</evidence>
<dbReference type="GO" id="GO:0003810">
    <property type="term" value="F:protein-glutamine gamma-glutamyltransferase activity"/>
    <property type="evidence" value="ECO:0007669"/>
    <property type="project" value="InterPro"/>
</dbReference>
<dbReference type="InterPro" id="IPR014756">
    <property type="entry name" value="Ig_E-set"/>
</dbReference>
<dbReference type="InterPro" id="IPR008958">
    <property type="entry name" value="Transglutaminase_C"/>
</dbReference>
<dbReference type="AlphaFoldDB" id="A0A6P4XY89"/>
<evidence type="ECO:0000256" key="2">
    <source>
        <dbReference type="PIRSR" id="PIRSR000459-1"/>
    </source>
</evidence>
<dbReference type="PANTHER" id="PTHR11590:SF40">
    <property type="entry name" value="HEMOCYTE PROTEIN-GLUTAMINE GAMMA-GLUTAMYLTRANSFERASE-LIKE PROTEIN"/>
    <property type="match status" value="1"/>
</dbReference>
<organism evidence="5 6">
    <name type="scientific">Branchiostoma belcheri</name>
    <name type="common">Amphioxus</name>
    <dbReference type="NCBI Taxonomy" id="7741"/>
    <lineage>
        <taxon>Eukaryota</taxon>
        <taxon>Metazoa</taxon>
        <taxon>Chordata</taxon>
        <taxon>Cephalochordata</taxon>
        <taxon>Leptocardii</taxon>
        <taxon>Amphioxiformes</taxon>
        <taxon>Branchiostomatidae</taxon>
        <taxon>Branchiostoma</taxon>
    </lineage>
</organism>
<feature type="binding site" evidence="3">
    <location>
        <position position="493"/>
    </location>
    <ligand>
        <name>Ca(2+)</name>
        <dbReference type="ChEBI" id="CHEBI:29108"/>
    </ligand>
</feature>
<dbReference type="SUPFAM" id="SSF81296">
    <property type="entry name" value="E set domains"/>
    <property type="match status" value="1"/>
</dbReference>
<evidence type="ECO:0000259" key="4">
    <source>
        <dbReference type="SMART" id="SM00460"/>
    </source>
</evidence>
<reference evidence="6" key="1">
    <citation type="submission" date="2025-08" db="UniProtKB">
        <authorList>
            <consortium name="RefSeq"/>
        </authorList>
    </citation>
    <scope>IDENTIFICATION</scope>
    <source>
        <tissue evidence="6">Gonad</tissue>
    </source>
</reference>
<feature type="binding site" evidence="3">
    <location>
        <position position="439"/>
    </location>
    <ligand>
        <name>Ca(2+)</name>
        <dbReference type="ChEBI" id="CHEBI:29108"/>
    </ligand>
</feature>
<dbReference type="Gene3D" id="2.60.40.10">
    <property type="entry name" value="Immunoglobulins"/>
    <property type="match status" value="3"/>
</dbReference>
<evidence type="ECO:0000313" key="5">
    <source>
        <dbReference type="Proteomes" id="UP000515135"/>
    </source>
</evidence>
<dbReference type="InterPro" id="IPR002931">
    <property type="entry name" value="Transglutaminase-like"/>
</dbReference>
<accession>A0A6P4XY89</accession>
<dbReference type="Pfam" id="PF00927">
    <property type="entry name" value="Transglut_C"/>
    <property type="match status" value="2"/>
</dbReference>
<dbReference type="FunFam" id="2.60.40.10:FF:000171">
    <property type="entry name" value="protein-glutamine gamma-glutamyltransferase 6"/>
    <property type="match status" value="1"/>
</dbReference>
<dbReference type="InterPro" id="IPR036238">
    <property type="entry name" value="Transglutaminase_C_sf"/>
</dbReference>
<dbReference type="OrthoDB" id="437511at2759"/>
<feature type="binding site" evidence="3">
    <location>
        <position position="441"/>
    </location>
    <ligand>
        <name>Ca(2+)</name>
        <dbReference type="ChEBI" id="CHEBI:29108"/>
    </ligand>
</feature>
<feature type="binding site" evidence="3">
    <location>
        <position position="488"/>
    </location>
    <ligand>
        <name>Ca(2+)</name>
        <dbReference type="ChEBI" id="CHEBI:29108"/>
    </ligand>
</feature>
<dbReference type="KEGG" id="bbel:109464530"/>
<evidence type="ECO:0000256" key="3">
    <source>
        <dbReference type="PIRSR" id="PIRSR000459-2"/>
    </source>
</evidence>
<dbReference type="Pfam" id="PF00868">
    <property type="entry name" value="Transglut_N"/>
    <property type="match status" value="1"/>
</dbReference>
<dbReference type="InterPro" id="IPR038765">
    <property type="entry name" value="Papain-like_cys_pep_sf"/>
</dbReference>
<name>A0A6P4XY89_BRABE</name>
<dbReference type="PANTHER" id="PTHR11590">
    <property type="entry name" value="PROTEIN-GLUTAMINE GAMMA-GLUTAMYLTRANSFERASE"/>
    <property type="match status" value="1"/>
</dbReference>
<dbReference type="SUPFAM" id="SSF54001">
    <property type="entry name" value="Cysteine proteinases"/>
    <property type="match status" value="1"/>
</dbReference>
<dbReference type="FunFam" id="3.90.260.10:FF:000002">
    <property type="entry name" value="Erythrocyte membrane protein band 4.2"/>
    <property type="match status" value="1"/>
</dbReference>
<sequence>MGKCVSKNRGEKELQPIDVEPVANARTVRSVGNGPGPRRLTLLAEDLDRCLQVSDVYFRLSHNRRAHHTEEYESFQLIVRRGEPFQLCLAFDKPYTEENSQLTLEFHTGDAPKISDGTLARVPVDSPLGGTSWGAKVTDKGLKTVDLLVQAPPNAIVGKYSIVVETILDGHKYRTEKDPYSHIYMLFNPWCKDDSVYLNDEEQLQEYIMNESGIIYVGNKRQVMERPWNFGQFEMPVLDASLELLDKAKFPHRARWDPVRIVRVVSKMVNSQDEDGVLVGNWSGEYEDGIRPSAWNGSVEILQQYYDKKEPVCFGQCWVFSGVTTSVLRSLGIPARSVTNFASAHDTDGNLVVDIHYDEEFTPIDYLNTDSTWNFHVWNEAWMTRPDLPAGYGGWQAFDATPQETSEGQFRCGPASVHAIKNGHVYYGYDAKFIFAEVNADSISWVCPEDRPMYQVFQQKRGIGVKISTKAVGTDEREDITEHYKFSEGTEEERLAVEKAVSHGSRPHTYGERPEKADVEFSINAPKEVIVGHDFTASVTLRNHSNQERNVSMFLTAHTMYYTGVPVAQFHKEKFVVTLQPNGQMTLHAQIEPAQYMAYLVDQGAIKLNLLGRVRENKCTFAGQTDFRFSVPRLNIHIPARERSDFPVGEEFVVELSFKNPLAVKLTNTEFHIEGPGIQKPKCISYRDVRPLEAARTLVTMKPVRPGNRKIIANFQSKQLHDVQGHLEILVTEDEVIEE</sequence>
<keyword evidence="5" id="KW-1185">Reference proteome</keyword>
<dbReference type="InterPro" id="IPR013783">
    <property type="entry name" value="Ig-like_fold"/>
</dbReference>
<dbReference type="GO" id="GO:0046872">
    <property type="term" value="F:metal ion binding"/>
    <property type="evidence" value="ECO:0007669"/>
    <property type="project" value="UniProtKB-KW"/>
</dbReference>
<protein>
    <submittedName>
        <fullName evidence="6">Protein-glutamine gamma-glutamyltransferase K-like</fullName>
    </submittedName>
</protein>
<keyword evidence="3" id="KW-0479">Metal-binding</keyword>
<dbReference type="InterPro" id="IPR001102">
    <property type="entry name" value="Transglutaminase_N"/>
</dbReference>
<dbReference type="InterPro" id="IPR050779">
    <property type="entry name" value="Transglutaminase"/>
</dbReference>
<feature type="active site" evidence="2">
    <location>
        <position position="399"/>
    </location>
</feature>
<dbReference type="Pfam" id="PF01841">
    <property type="entry name" value="Transglut_core"/>
    <property type="match status" value="1"/>
</dbReference>
<comment type="similarity">
    <text evidence="1">Belongs to the transglutaminase superfamily. Transglutaminase family.</text>
</comment>
<dbReference type="PIRSF" id="PIRSF000459">
    <property type="entry name" value="TGM_EBP42"/>
    <property type="match status" value="1"/>
</dbReference>
<gene>
    <name evidence="6" type="primary">LOC109464530</name>
</gene>
<feature type="active site" evidence="2">
    <location>
        <position position="317"/>
    </location>
</feature>
<keyword evidence="3" id="KW-0106">Calcium</keyword>
<feature type="active site" evidence="2">
    <location>
        <position position="376"/>
    </location>
</feature>
<dbReference type="SUPFAM" id="SSF49309">
    <property type="entry name" value="Transglutaminase, two C-terminal domains"/>
    <property type="match status" value="2"/>
</dbReference>
<dbReference type="FunFam" id="2.60.40.10:FF:000090">
    <property type="entry name" value="Protein-glutamine gamma-glutamyltransferase 2"/>
    <property type="match status" value="1"/>
</dbReference>